<comment type="subcellular location">
    <subcellularLocation>
        <location evidence="1">Cell inner membrane</location>
        <topology evidence="1">Multi-pass membrane protein</topology>
    </subcellularLocation>
</comment>
<dbReference type="PANTHER" id="PTHR30012:SF7">
    <property type="entry name" value="PROTEIN TRANSPORT PROTEIN HOFC HOMOLOG"/>
    <property type="match status" value="1"/>
</dbReference>
<comment type="similarity">
    <text evidence="2">Belongs to the GSP F family.</text>
</comment>
<accession>A0A523XMN0</accession>
<dbReference type="GO" id="GO:0005886">
    <property type="term" value="C:plasma membrane"/>
    <property type="evidence" value="ECO:0007669"/>
    <property type="project" value="UniProtKB-SubCell"/>
</dbReference>
<protein>
    <submittedName>
        <fullName evidence="10">Type II secretion system F family protein</fullName>
    </submittedName>
</protein>
<keyword evidence="7 8" id="KW-0472">Membrane</keyword>
<evidence type="ECO:0000313" key="10">
    <source>
        <dbReference type="EMBL" id="TET80199.1"/>
    </source>
</evidence>
<evidence type="ECO:0000313" key="11">
    <source>
        <dbReference type="Proteomes" id="UP000315534"/>
    </source>
</evidence>
<reference evidence="10 11" key="1">
    <citation type="submission" date="2019-03" db="EMBL/GenBank/DDBJ databases">
        <title>Metabolic potential of uncultured bacteria and archaea associated with petroleum seepage in deep-sea sediments.</title>
        <authorList>
            <person name="Dong X."/>
            <person name="Hubert C."/>
        </authorList>
    </citation>
    <scope>NUCLEOTIDE SEQUENCE [LARGE SCALE GENOMIC DNA]</scope>
    <source>
        <strain evidence="10">E29_bin36</strain>
    </source>
</reference>
<dbReference type="InterPro" id="IPR003004">
    <property type="entry name" value="GspF/PilC"/>
</dbReference>
<gene>
    <name evidence="10" type="ORF">E3J38_06105</name>
</gene>
<evidence type="ECO:0000256" key="3">
    <source>
        <dbReference type="ARBA" id="ARBA00022475"/>
    </source>
</evidence>
<dbReference type="FunFam" id="1.20.81.30:FF:000001">
    <property type="entry name" value="Type II secretion system protein F"/>
    <property type="match status" value="2"/>
</dbReference>
<dbReference type="InterPro" id="IPR042094">
    <property type="entry name" value="T2SS_GspF_sf"/>
</dbReference>
<evidence type="ECO:0000256" key="6">
    <source>
        <dbReference type="ARBA" id="ARBA00022989"/>
    </source>
</evidence>
<keyword evidence="4" id="KW-0997">Cell inner membrane</keyword>
<proteinExistence type="inferred from homology"/>
<feature type="transmembrane region" description="Helical" evidence="8">
    <location>
        <begin position="171"/>
        <end position="196"/>
    </location>
</feature>
<evidence type="ECO:0000256" key="5">
    <source>
        <dbReference type="ARBA" id="ARBA00022692"/>
    </source>
</evidence>
<dbReference type="AlphaFoldDB" id="A0A523XMN0"/>
<feature type="transmembrane region" description="Helical" evidence="8">
    <location>
        <begin position="216"/>
        <end position="235"/>
    </location>
</feature>
<evidence type="ECO:0000256" key="4">
    <source>
        <dbReference type="ARBA" id="ARBA00022519"/>
    </source>
</evidence>
<dbReference type="Proteomes" id="UP000315534">
    <property type="component" value="Unassembled WGS sequence"/>
</dbReference>
<evidence type="ECO:0000259" key="9">
    <source>
        <dbReference type="Pfam" id="PF00482"/>
    </source>
</evidence>
<organism evidence="10 11">
    <name type="scientific">candidate division TA06 bacterium</name>
    <dbReference type="NCBI Taxonomy" id="2250710"/>
    <lineage>
        <taxon>Bacteria</taxon>
        <taxon>Bacteria division TA06</taxon>
    </lineage>
</organism>
<dbReference type="PRINTS" id="PR00812">
    <property type="entry name" value="BCTERIALGSPF"/>
</dbReference>
<dbReference type="EMBL" id="SOIP01000362">
    <property type="protein sequence ID" value="TET80199.1"/>
    <property type="molecule type" value="Genomic_DNA"/>
</dbReference>
<evidence type="ECO:0000256" key="1">
    <source>
        <dbReference type="ARBA" id="ARBA00004429"/>
    </source>
</evidence>
<keyword evidence="3" id="KW-1003">Cell membrane</keyword>
<sequence>MPIFVWKGRSASGAVQTGELVAENQQEVFAALRAKKIIPTSVRPKPKEIGLPFLKGGRLGTRDLSIFTRQFATMINAGLPLMQCLEIQSQQTDNPGFKKVLRQIMEDVEGGATLAEALRRQKGSFSTLYVNMVEAGETGGALDVILVRLANYLEKAAALARKIKGAMIYPVMIISVAVVAVGVILIAVIPIFAQLFSEFGAELPLPTRIVIGLSDILRRYSWIFLIFTIALVVGIKMTYQRDAGKLAIDKALLRMPVVGDLIRKTAIARFSRTLSTLLASGVPILDALETTAKTAGNKVVENAVRAARSSISEGETIAGPLAKEAVFPPMVVQMISIGEATGGLDDMLSKIADFYDT</sequence>
<feature type="domain" description="Type II secretion system protein GspF" evidence="9">
    <location>
        <begin position="67"/>
        <end position="190"/>
    </location>
</feature>
<dbReference type="PANTHER" id="PTHR30012">
    <property type="entry name" value="GENERAL SECRETION PATHWAY PROTEIN"/>
    <property type="match status" value="1"/>
</dbReference>
<keyword evidence="5 8" id="KW-0812">Transmembrane</keyword>
<name>A0A523XMN0_UNCT6</name>
<dbReference type="Gene3D" id="1.20.81.30">
    <property type="entry name" value="Type II secretion system (T2SS), domain F"/>
    <property type="match status" value="2"/>
</dbReference>
<dbReference type="Pfam" id="PF00482">
    <property type="entry name" value="T2SSF"/>
    <property type="match status" value="2"/>
</dbReference>
<feature type="domain" description="Type II secretion system protein GspF" evidence="9">
    <location>
        <begin position="270"/>
        <end position="356"/>
    </location>
</feature>
<evidence type="ECO:0000256" key="7">
    <source>
        <dbReference type="ARBA" id="ARBA00023136"/>
    </source>
</evidence>
<feature type="non-terminal residue" evidence="10">
    <location>
        <position position="357"/>
    </location>
</feature>
<evidence type="ECO:0000256" key="2">
    <source>
        <dbReference type="ARBA" id="ARBA00005745"/>
    </source>
</evidence>
<evidence type="ECO:0000256" key="8">
    <source>
        <dbReference type="SAM" id="Phobius"/>
    </source>
</evidence>
<comment type="caution">
    <text evidence="10">The sequence shown here is derived from an EMBL/GenBank/DDBJ whole genome shotgun (WGS) entry which is preliminary data.</text>
</comment>
<dbReference type="InterPro" id="IPR018076">
    <property type="entry name" value="T2SS_GspF_dom"/>
</dbReference>
<keyword evidence="6 8" id="KW-1133">Transmembrane helix</keyword>
<dbReference type="GO" id="GO:0015628">
    <property type="term" value="P:protein secretion by the type II secretion system"/>
    <property type="evidence" value="ECO:0007669"/>
    <property type="project" value="TreeGrafter"/>
</dbReference>